<feature type="signal peptide" evidence="1">
    <location>
        <begin position="1"/>
        <end position="23"/>
    </location>
</feature>
<name>A0ABU8JF93_9GAMM</name>
<dbReference type="EMBL" id="JBBBNY010000011">
    <property type="protein sequence ID" value="MEI7037722.1"/>
    <property type="molecule type" value="Genomic_DNA"/>
</dbReference>
<keyword evidence="3" id="KW-1185">Reference proteome</keyword>
<feature type="chain" id="PRO_5046121051" evidence="1">
    <location>
        <begin position="24"/>
        <end position="450"/>
    </location>
</feature>
<sequence>MPCCRGLAACLAVLLLSGGMVHAVPAQKAPPTAAQWRDMQLRAADKADRLMREADTRKSLLGRYEAMLAAASQGDANPAFAIIIGQYLSWYETFIGDYPNAAANFSIQELPQPDDRPLPPDGEAQARPAIEAISELARGRQAVFLNEAHHLPLTRTLTVQLLARLREEGFDTFAAETLYASDGHLAERGYPVEGTGFYTREPICAEMVRTALRLGYRVVAYEAESETSGDARESRQARNLYERVFERDPHARLVLDAGYGHIQEAGTYLGGRSMAEYFRRISGIDPLTVDQVMLIPHPDPTHDHPDYTAVMKQLAPKEPLVFMQAGKPWALRAGYDVSVFFPPQVLRLGRPTWLALGGLRRPYPVRGEEICRGEYPCLVEARYASEGDDAIAADRLAFDPPPRYGPPDVGLRPAGGASIGELYLRPGKYRLLATDAQGHPLGRRTITVSP</sequence>
<gene>
    <name evidence="2" type="ORF">WAT24_13215</name>
</gene>
<accession>A0ABU8JF93</accession>
<protein>
    <submittedName>
        <fullName evidence="2">Uncharacterized protein</fullName>
    </submittedName>
</protein>
<dbReference type="Proteomes" id="UP001381174">
    <property type="component" value="Unassembled WGS sequence"/>
</dbReference>
<evidence type="ECO:0000313" key="2">
    <source>
        <dbReference type="EMBL" id="MEI7037722.1"/>
    </source>
</evidence>
<evidence type="ECO:0000256" key="1">
    <source>
        <dbReference type="SAM" id="SignalP"/>
    </source>
</evidence>
<keyword evidence="1" id="KW-0732">Signal</keyword>
<comment type="caution">
    <text evidence="2">The sequence shown here is derived from an EMBL/GenBank/DDBJ whole genome shotgun (WGS) entry which is preliminary data.</text>
</comment>
<evidence type="ECO:0000313" key="3">
    <source>
        <dbReference type="Proteomes" id="UP001381174"/>
    </source>
</evidence>
<reference evidence="2 3" key="1">
    <citation type="journal article" date="2014" name="Int. J. Syst. Evol. Microbiol.">
        <title>Fulvimonas yonginensis sp. nov., isolated from greenhouse soil, and emended description of the genus Fulvimonas.</title>
        <authorList>
            <person name="Ahn J.H."/>
            <person name="Kim S.J."/>
            <person name="Weon H.Y."/>
            <person name="Hong S.B."/>
            <person name="Seok S.J."/>
            <person name="Kwon S.W."/>
        </authorList>
    </citation>
    <scope>NUCLEOTIDE SEQUENCE [LARGE SCALE GENOMIC DNA]</scope>
    <source>
        <strain evidence="2 3">KACC 16952</strain>
    </source>
</reference>
<organism evidence="2 3">
    <name type="scientific">Fulvimonas yonginensis</name>
    <dbReference type="NCBI Taxonomy" id="1495200"/>
    <lineage>
        <taxon>Bacteria</taxon>
        <taxon>Pseudomonadati</taxon>
        <taxon>Pseudomonadota</taxon>
        <taxon>Gammaproteobacteria</taxon>
        <taxon>Lysobacterales</taxon>
        <taxon>Rhodanobacteraceae</taxon>
        <taxon>Fulvimonas</taxon>
    </lineage>
</organism>
<proteinExistence type="predicted"/>
<dbReference type="RefSeq" id="WP_336808361.1">
    <property type="nucleotide sequence ID" value="NZ_JBBBNY010000011.1"/>
</dbReference>